<dbReference type="Proteomes" id="UP000481327">
    <property type="component" value="Unassembled WGS sequence"/>
</dbReference>
<comment type="subcellular location">
    <subcellularLocation>
        <location evidence="1">Cell membrane</location>
    </subcellularLocation>
</comment>
<reference evidence="6 7" key="1">
    <citation type="submission" date="2019-09" db="EMBL/GenBank/DDBJ databases">
        <title>Polymorphobacter sp. isolated from a lake in China.</title>
        <authorList>
            <person name="Liu Z."/>
        </authorList>
    </citation>
    <scope>NUCLEOTIDE SEQUENCE [LARGE SCALE GENOMIC DNA]</scope>
    <source>
        <strain evidence="6 7">D40P</strain>
    </source>
</reference>
<dbReference type="EMBL" id="WIOL01000001">
    <property type="protein sequence ID" value="MQT15847.1"/>
    <property type="molecule type" value="Genomic_DNA"/>
</dbReference>
<dbReference type="AlphaFoldDB" id="A0A7C9LEE1"/>
<proteinExistence type="predicted"/>
<keyword evidence="4" id="KW-1133">Transmembrane helix</keyword>
<keyword evidence="3" id="KW-0812">Transmembrane</keyword>
<evidence type="ECO:0000256" key="4">
    <source>
        <dbReference type="ARBA" id="ARBA00022989"/>
    </source>
</evidence>
<evidence type="ECO:0000313" key="6">
    <source>
        <dbReference type="EMBL" id="MQT15847.1"/>
    </source>
</evidence>
<comment type="caution">
    <text evidence="6">The sequence shown here is derived from an EMBL/GenBank/DDBJ whole genome shotgun (WGS) entry which is preliminary data.</text>
</comment>
<dbReference type="InterPro" id="IPR022781">
    <property type="entry name" value="Flagellar_biosynth_FliO"/>
</dbReference>
<dbReference type="GO" id="GO:0044781">
    <property type="term" value="P:bacterial-type flagellum organization"/>
    <property type="evidence" value="ECO:0007669"/>
    <property type="project" value="InterPro"/>
</dbReference>
<evidence type="ECO:0000256" key="3">
    <source>
        <dbReference type="ARBA" id="ARBA00022692"/>
    </source>
</evidence>
<evidence type="ECO:0008006" key="8">
    <source>
        <dbReference type="Google" id="ProtNLM"/>
    </source>
</evidence>
<dbReference type="Pfam" id="PF04347">
    <property type="entry name" value="FliO"/>
    <property type="match status" value="1"/>
</dbReference>
<keyword evidence="5" id="KW-0472">Membrane</keyword>
<evidence type="ECO:0000256" key="5">
    <source>
        <dbReference type="ARBA" id="ARBA00023136"/>
    </source>
</evidence>
<dbReference type="RefSeq" id="WP_152576312.1">
    <property type="nucleotide sequence ID" value="NZ_JAATJI010000001.1"/>
</dbReference>
<dbReference type="OrthoDB" id="7409867at2"/>
<keyword evidence="7" id="KW-1185">Reference proteome</keyword>
<gene>
    <name evidence="6" type="ORF">F3168_01025</name>
</gene>
<evidence type="ECO:0000256" key="1">
    <source>
        <dbReference type="ARBA" id="ARBA00004236"/>
    </source>
</evidence>
<organism evidence="6 7">
    <name type="scientific">Sandarakinorhabdus fusca</name>
    <dbReference type="NCBI Taxonomy" id="1439888"/>
    <lineage>
        <taxon>Bacteria</taxon>
        <taxon>Pseudomonadati</taxon>
        <taxon>Pseudomonadota</taxon>
        <taxon>Alphaproteobacteria</taxon>
        <taxon>Sphingomonadales</taxon>
        <taxon>Sphingosinicellaceae</taxon>
        <taxon>Sandarakinorhabdus</taxon>
    </lineage>
</organism>
<protein>
    <recommendedName>
        <fullName evidence="8">Flagellar biosynthetic protein FliO</fullName>
    </recommendedName>
</protein>
<keyword evidence="2" id="KW-1003">Cell membrane</keyword>
<name>A0A7C9LEE1_9SPHN</name>
<evidence type="ECO:0000313" key="7">
    <source>
        <dbReference type="Proteomes" id="UP000481327"/>
    </source>
</evidence>
<evidence type="ECO:0000256" key="2">
    <source>
        <dbReference type="ARBA" id="ARBA00022475"/>
    </source>
</evidence>
<accession>A0A7C9LEE1</accession>
<dbReference type="GO" id="GO:0016020">
    <property type="term" value="C:membrane"/>
    <property type="evidence" value="ECO:0007669"/>
    <property type="project" value="InterPro"/>
</dbReference>
<sequence length="68" mass="7280">MTALVADWRAKVAGALKWPRDSGPARVVQALPLGPGSRLLVVEFGGRQLLIGQARTGLVRLGETEMQL</sequence>